<sequence length="119" mass="12803">MGAARDVTGLAETTALEDLVSEVLGWDLDILALGEGRERGVGKRSMLARKRFLDTIGREDGGGLGVEEEALVVGGVPFLQEDGPDAGLVAAVEPVDSEEEKAEEEDIDNRNNIIMQYFQ</sequence>
<proteinExistence type="predicted"/>
<gene>
    <name evidence="1" type="ORF">NDU88_001757</name>
</gene>
<dbReference type="EMBL" id="JANPWB010000007">
    <property type="protein sequence ID" value="KAJ1169869.1"/>
    <property type="molecule type" value="Genomic_DNA"/>
</dbReference>
<organism evidence="1 2">
    <name type="scientific">Pleurodeles waltl</name>
    <name type="common">Iberian ribbed newt</name>
    <dbReference type="NCBI Taxonomy" id="8319"/>
    <lineage>
        <taxon>Eukaryota</taxon>
        <taxon>Metazoa</taxon>
        <taxon>Chordata</taxon>
        <taxon>Craniata</taxon>
        <taxon>Vertebrata</taxon>
        <taxon>Euteleostomi</taxon>
        <taxon>Amphibia</taxon>
        <taxon>Batrachia</taxon>
        <taxon>Caudata</taxon>
        <taxon>Salamandroidea</taxon>
        <taxon>Salamandridae</taxon>
        <taxon>Pleurodelinae</taxon>
        <taxon>Pleurodeles</taxon>
    </lineage>
</organism>
<reference evidence="1" key="1">
    <citation type="journal article" date="2022" name="bioRxiv">
        <title>Sequencing and chromosome-scale assembly of the giantPleurodeles waltlgenome.</title>
        <authorList>
            <person name="Brown T."/>
            <person name="Elewa A."/>
            <person name="Iarovenko S."/>
            <person name="Subramanian E."/>
            <person name="Araus A.J."/>
            <person name="Petzold A."/>
            <person name="Susuki M."/>
            <person name="Suzuki K.-i.T."/>
            <person name="Hayashi T."/>
            <person name="Toyoda A."/>
            <person name="Oliveira C."/>
            <person name="Osipova E."/>
            <person name="Leigh N.D."/>
            <person name="Simon A."/>
            <person name="Yun M.H."/>
        </authorList>
    </citation>
    <scope>NUCLEOTIDE SEQUENCE</scope>
    <source>
        <strain evidence="1">20211129_DDA</strain>
        <tissue evidence="1">Liver</tissue>
    </source>
</reference>
<protein>
    <submittedName>
        <fullName evidence="1">Uncharacterized protein</fullName>
    </submittedName>
</protein>
<name>A0AAV7T178_PLEWA</name>
<dbReference type="Proteomes" id="UP001066276">
    <property type="component" value="Chromosome 4_1"/>
</dbReference>
<accession>A0AAV7T178</accession>
<keyword evidence="2" id="KW-1185">Reference proteome</keyword>
<dbReference type="AlphaFoldDB" id="A0AAV7T178"/>
<comment type="caution">
    <text evidence="1">The sequence shown here is derived from an EMBL/GenBank/DDBJ whole genome shotgun (WGS) entry which is preliminary data.</text>
</comment>
<evidence type="ECO:0000313" key="2">
    <source>
        <dbReference type="Proteomes" id="UP001066276"/>
    </source>
</evidence>
<evidence type="ECO:0000313" key="1">
    <source>
        <dbReference type="EMBL" id="KAJ1169869.1"/>
    </source>
</evidence>